<evidence type="ECO:0000313" key="1">
    <source>
        <dbReference type="EMBL" id="SAY45633.1"/>
    </source>
</evidence>
<dbReference type="EMBL" id="LT575490">
    <property type="protein sequence ID" value="SAY45633.1"/>
    <property type="molecule type" value="Genomic_DNA"/>
</dbReference>
<organism evidence="1">
    <name type="scientific">Serratia marcescens</name>
    <dbReference type="NCBI Taxonomy" id="615"/>
    <lineage>
        <taxon>Bacteria</taxon>
        <taxon>Pseudomonadati</taxon>
        <taxon>Pseudomonadota</taxon>
        <taxon>Gammaproteobacteria</taxon>
        <taxon>Enterobacterales</taxon>
        <taxon>Yersiniaceae</taxon>
        <taxon>Serratia</taxon>
    </lineage>
</organism>
<dbReference type="AlphaFoldDB" id="A0A1C3HKR5"/>
<name>A0A1C3HKR5_SERMA</name>
<accession>A0A1C3HKR5</accession>
<reference evidence="1" key="1">
    <citation type="submission" date="2016-05" db="EMBL/GenBank/DDBJ databases">
        <authorList>
            <person name="Cock P.J.A."/>
            <person name="Cock P.J.A."/>
        </authorList>
    </citation>
    <scope>NUCLEOTIDE SEQUENCE</scope>
    <source>
        <strain evidence="1">PWN146_assembly</strain>
    </source>
</reference>
<protein>
    <submittedName>
        <fullName evidence="1">Uncharacterized protein</fullName>
    </submittedName>
</protein>
<proteinExistence type="predicted"/>
<gene>
    <name evidence="1" type="ORF">PWN146_04369</name>
</gene>
<sequence length="60" mass="6976">MFTFELNQPVEVIISGEKGYIKARAEYTTSSDSYLIHGIDTQGKSFKKWFEEEDLRPSEQ</sequence>